<organism evidence="2">
    <name type="scientific">Theileria annulata</name>
    <dbReference type="NCBI Taxonomy" id="5874"/>
    <lineage>
        <taxon>Eukaryota</taxon>
        <taxon>Sar</taxon>
        <taxon>Alveolata</taxon>
        <taxon>Apicomplexa</taxon>
        <taxon>Aconoidasida</taxon>
        <taxon>Piroplasmida</taxon>
        <taxon>Theileriidae</taxon>
        <taxon>Theileria</taxon>
    </lineage>
</organism>
<accession>A0A3B0MVI2</accession>
<dbReference type="EMBL" id="UIVT01000003">
    <property type="protein sequence ID" value="SVP93745.1"/>
    <property type="molecule type" value="Genomic_DNA"/>
</dbReference>
<sequence>MTDEEKCYENKFEGLESLQGGDAAVTYQLNDELNQHPVNSLPTSCRRVKLYEIGSTSDTWIDKGTGFCFFDGDLDSENPKLLVSLEHYGVKSLVSTYIKDNTDYSSQNGSDTRLYRAISFQNVVGHNACWYLLCCLVQKYISNFVDSINLQTTESKALAQASESNSEFRVLPVPTVNSILKLESNLESYNTISDGFYLDLYDKKWLKELFGVLNNCILSEDLATASAISSILVKLILKWCCSLELMHIFVSDDIFFNLLKAFECK</sequence>
<evidence type="ECO:0000313" key="2">
    <source>
        <dbReference type="EMBL" id="SVP93745.1"/>
    </source>
</evidence>
<dbReference type="Gene3D" id="2.30.29.30">
    <property type="entry name" value="Pleckstrin-homology domain (PH domain)/Phosphotyrosine-binding domain (PTB)"/>
    <property type="match status" value="1"/>
</dbReference>
<name>A0A3B0MVI2_THEAN</name>
<dbReference type="EMBL" id="UIVS01000003">
    <property type="protein sequence ID" value="SVP92920.1"/>
    <property type="molecule type" value="Genomic_DNA"/>
</dbReference>
<gene>
    <name evidence="2" type="ORF">TAT_000273900</name>
    <name evidence="1" type="ORF">TAV_000271800</name>
</gene>
<dbReference type="AlphaFoldDB" id="A0A3B0MVI2"/>
<dbReference type="InterPro" id="IPR011993">
    <property type="entry name" value="PH-like_dom_sf"/>
</dbReference>
<dbReference type="VEuPathDB" id="PiroplasmaDB:TA18580"/>
<proteinExistence type="predicted"/>
<reference evidence="2" key="1">
    <citation type="submission" date="2018-07" db="EMBL/GenBank/DDBJ databases">
        <authorList>
            <person name="Quirk P.G."/>
            <person name="Krulwich T.A."/>
        </authorList>
    </citation>
    <scope>NUCLEOTIDE SEQUENCE</scope>
    <source>
        <strain evidence="2">Anand</strain>
    </source>
</reference>
<protein>
    <submittedName>
        <fullName evidence="2">Uncharacterized protein</fullName>
    </submittedName>
</protein>
<evidence type="ECO:0000313" key="1">
    <source>
        <dbReference type="EMBL" id="SVP92920.1"/>
    </source>
</evidence>